<dbReference type="EMBL" id="HBKO01036168">
    <property type="protein sequence ID" value="CAE2260746.1"/>
    <property type="molecule type" value="Transcribed_RNA"/>
</dbReference>
<organism evidence="1">
    <name type="scientific">Prymnesium polylepis</name>
    <dbReference type="NCBI Taxonomy" id="72548"/>
    <lineage>
        <taxon>Eukaryota</taxon>
        <taxon>Haptista</taxon>
        <taxon>Haptophyta</taxon>
        <taxon>Prymnesiophyceae</taxon>
        <taxon>Prymnesiales</taxon>
        <taxon>Prymnesiaceae</taxon>
        <taxon>Prymnesium</taxon>
    </lineage>
</organism>
<evidence type="ECO:0000313" key="1">
    <source>
        <dbReference type="EMBL" id="CAE2260746.1"/>
    </source>
</evidence>
<proteinExistence type="predicted"/>
<dbReference type="PROSITE" id="PS51257">
    <property type="entry name" value="PROKAR_LIPOPROTEIN"/>
    <property type="match status" value="1"/>
</dbReference>
<gene>
    <name evidence="1" type="ORF">CPOL0286_LOCUS16493</name>
</gene>
<name>A0A7S4JE51_9EUKA</name>
<protein>
    <submittedName>
        <fullName evidence="1">Uncharacterized protein</fullName>
    </submittedName>
</protein>
<reference evidence="1" key="1">
    <citation type="submission" date="2021-01" db="EMBL/GenBank/DDBJ databases">
        <authorList>
            <person name="Corre E."/>
            <person name="Pelletier E."/>
            <person name="Niang G."/>
            <person name="Scheremetjew M."/>
            <person name="Finn R."/>
            <person name="Kale V."/>
            <person name="Holt S."/>
            <person name="Cochrane G."/>
            <person name="Meng A."/>
            <person name="Brown T."/>
            <person name="Cohen L."/>
        </authorList>
    </citation>
    <scope>NUCLEOTIDE SEQUENCE</scope>
    <source>
        <strain evidence="1">UIO037</strain>
    </source>
</reference>
<accession>A0A7S4JE51</accession>
<dbReference type="AlphaFoldDB" id="A0A7S4JE51"/>
<sequence>MGERLLLVEPIIILVVFFAPICFSSGSCSFLCSESIAHAIGVGVGLIVRGEALARGADHHPCGLLRTNLLLKWQLQLLVFRVDCTCDRCGRWFDCEGCEEVSTTERAGVRVGCNAHKMMQLVKGHRHMPREHYAAFGDSRDSEIPRLARPAEGWERRALGLSVAGATQLKHVPWSKAGAARGAANRQ</sequence>